<evidence type="ECO:0000256" key="1">
    <source>
        <dbReference type="ARBA" id="ARBA00022741"/>
    </source>
</evidence>
<evidence type="ECO:0000256" key="3">
    <source>
        <dbReference type="ARBA" id="ARBA00023125"/>
    </source>
</evidence>
<name>A0A0R1YRN7_9LACO</name>
<dbReference type="PANTHER" id="PTHR30580:SF1">
    <property type="entry name" value="COMF OPERON PROTEIN 1"/>
    <property type="match status" value="1"/>
</dbReference>
<keyword evidence="7" id="KW-1185">Reference proteome</keyword>
<dbReference type="Gene3D" id="3.40.50.300">
    <property type="entry name" value="P-loop containing nucleotide triphosphate hydrolases"/>
    <property type="match status" value="2"/>
</dbReference>
<dbReference type="SUPFAM" id="SSF52540">
    <property type="entry name" value="P-loop containing nucleoside triphosphate hydrolases"/>
    <property type="match status" value="1"/>
</dbReference>
<dbReference type="PROSITE" id="PS51194">
    <property type="entry name" value="HELICASE_CTER"/>
    <property type="match status" value="1"/>
</dbReference>
<feature type="domain" description="Helicase C-terminal" evidence="5">
    <location>
        <begin position="311"/>
        <end position="450"/>
    </location>
</feature>
<keyword evidence="3" id="KW-0238">DNA-binding</keyword>
<dbReference type="GO" id="GO:0006302">
    <property type="term" value="P:double-strand break repair"/>
    <property type="evidence" value="ECO:0007669"/>
    <property type="project" value="TreeGrafter"/>
</dbReference>
<dbReference type="InterPro" id="IPR006935">
    <property type="entry name" value="Helicase/UvrB_N"/>
</dbReference>
<dbReference type="GO" id="GO:0043138">
    <property type="term" value="F:3'-5' DNA helicase activity"/>
    <property type="evidence" value="ECO:0007669"/>
    <property type="project" value="TreeGrafter"/>
</dbReference>
<dbReference type="PROSITE" id="PS51192">
    <property type="entry name" value="HELICASE_ATP_BIND_1"/>
    <property type="match status" value="1"/>
</dbReference>
<sequence>MEMPPFGVLIVMMINTNKIEFEKLHGRQISVPAAALKEYPARYERVPAIRQVDTSYYCSRCNSICNAFLPGQIAYCRECIGLGRVTANDYLVRIPDAPRQLPQDSVLRWTGKLTPAQERVSRDLMASFTTKSNHLVHAVTGAGKTEMLFKVVATALSAGNRVCLATPRIDVVNELFPRFSQAFSNTKIGKYHGQEYSEPENDQLVICTTHQLLKFYHAFELVIIDEVDAFPYRDSRLLAFGAATAQKLSGCTFFLTATPAKEQLALVKKNQLHYSLLCRRFHGFDLPVPQAKLVVGATISQKGRINWIIIKAIRKLIALQKPLMIFVPKIAQLDSYYRTLSKLFPTVAMASVHAGDAERIEKIMQFRAGELDLLLTTTILERGVTIREAQVIVLDADDRIYNTASLVQIAGRVGRAANDPSGQVYFFYHEYRESIQKAIKQIKRMNKHGK</sequence>
<proteinExistence type="predicted"/>
<reference evidence="6 7" key="1">
    <citation type="journal article" date="2015" name="Genome Announc.">
        <title>Expanding the biotechnology potential of lactobacilli through comparative genomics of 213 strains and associated genera.</title>
        <authorList>
            <person name="Sun Z."/>
            <person name="Harris H.M."/>
            <person name="McCann A."/>
            <person name="Guo C."/>
            <person name="Argimon S."/>
            <person name="Zhang W."/>
            <person name="Yang X."/>
            <person name="Jeffery I.B."/>
            <person name="Cooney J.C."/>
            <person name="Kagawa T.F."/>
            <person name="Liu W."/>
            <person name="Song Y."/>
            <person name="Salvetti E."/>
            <person name="Wrobel A."/>
            <person name="Rasinkangas P."/>
            <person name="Parkhill J."/>
            <person name="Rea M.C."/>
            <person name="O'Sullivan O."/>
            <person name="Ritari J."/>
            <person name="Douillard F.P."/>
            <person name="Paul Ross R."/>
            <person name="Yang R."/>
            <person name="Briner A.E."/>
            <person name="Felis G.E."/>
            <person name="de Vos W.M."/>
            <person name="Barrangou R."/>
            <person name="Klaenhammer T.R."/>
            <person name="Caufield P.W."/>
            <person name="Cui Y."/>
            <person name="Zhang H."/>
            <person name="O'Toole P.W."/>
        </authorList>
    </citation>
    <scope>NUCLEOTIDE SEQUENCE [LARGE SCALE GENOMIC DNA]</scope>
    <source>
        <strain evidence="6 7">DSM 20533</strain>
    </source>
</reference>
<dbReference type="EMBL" id="AYYS01000009">
    <property type="protein sequence ID" value="KRM42553.1"/>
    <property type="molecule type" value="Genomic_DNA"/>
</dbReference>
<dbReference type="GO" id="GO:0003677">
    <property type="term" value="F:DNA binding"/>
    <property type="evidence" value="ECO:0007669"/>
    <property type="project" value="UniProtKB-KW"/>
</dbReference>
<dbReference type="GO" id="GO:0006270">
    <property type="term" value="P:DNA replication initiation"/>
    <property type="evidence" value="ECO:0007669"/>
    <property type="project" value="TreeGrafter"/>
</dbReference>
<comment type="caution">
    <text evidence="6">The sequence shown here is derived from an EMBL/GenBank/DDBJ whole genome shotgun (WGS) entry which is preliminary data.</text>
</comment>
<dbReference type="SMART" id="SM00490">
    <property type="entry name" value="HELICc"/>
    <property type="match status" value="1"/>
</dbReference>
<dbReference type="PANTHER" id="PTHR30580">
    <property type="entry name" value="PRIMOSOMAL PROTEIN N"/>
    <property type="match status" value="1"/>
</dbReference>
<dbReference type="InterPro" id="IPR027417">
    <property type="entry name" value="P-loop_NTPase"/>
</dbReference>
<gene>
    <name evidence="6" type="ORF">FD40_GL000344</name>
</gene>
<dbReference type="InterPro" id="IPR001650">
    <property type="entry name" value="Helicase_C-like"/>
</dbReference>
<evidence type="ECO:0000259" key="4">
    <source>
        <dbReference type="PROSITE" id="PS51192"/>
    </source>
</evidence>
<dbReference type="Pfam" id="PF00271">
    <property type="entry name" value="Helicase_C"/>
    <property type="match status" value="1"/>
</dbReference>
<evidence type="ECO:0000313" key="6">
    <source>
        <dbReference type="EMBL" id="KRM42553.1"/>
    </source>
</evidence>
<keyword evidence="6" id="KW-0347">Helicase</keyword>
<dbReference type="GO" id="GO:0005524">
    <property type="term" value="F:ATP binding"/>
    <property type="evidence" value="ECO:0007669"/>
    <property type="project" value="UniProtKB-KW"/>
</dbReference>
<protein>
    <submittedName>
        <fullName evidence="6">Superfamily II DNA RNA helicase</fullName>
    </submittedName>
</protein>
<keyword evidence="6" id="KW-0378">Hydrolase</keyword>
<accession>A0A0R1YRN7</accession>
<organism evidence="6 7">
    <name type="scientific">Amylolactobacillus amylophilus DSM 20533 = JCM 1125</name>
    <dbReference type="NCBI Taxonomy" id="1423721"/>
    <lineage>
        <taxon>Bacteria</taxon>
        <taxon>Bacillati</taxon>
        <taxon>Bacillota</taxon>
        <taxon>Bacilli</taxon>
        <taxon>Lactobacillales</taxon>
        <taxon>Lactobacillaceae</taxon>
        <taxon>Amylolactobacillus</taxon>
    </lineage>
</organism>
<dbReference type="STRING" id="1423721.LA20533_06610"/>
<evidence type="ECO:0000259" key="5">
    <source>
        <dbReference type="PROSITE" id="PS51194"/>
    </source>
</evidence>
<keyword evidence="1" id="KW-0547">Nucleotide-binding</keyword>
<dbReference type="PATRIC" id="fig|1423721.4.peg.347"/>
<dbReference type="Pfam" id="PF04851">
    <property type="entry name" value="ResIII"/>
    <property type="match status" value="1"/>
</dbReference>
<keyword evidence="2" id="KW-0067">ATP-binding</keyword>
<feature type="domain" description="Helicase ATP-binding" evidence="4">
    <location>
        <begin position="125"/>
        <end position="277"/>
    </location>
</feature>
<dbReference type="SMART" id="SM00487">
    <property type="entry name" value="DEXDc"/>
    <property type="match status" value="1"/>
</dbReference>
<dbReference type="AlphaFoldDB" id="A0A0R1YRN7"/>
<dbReference type="Proteomes" id="UP000051230">
    <property type="component" value="Unassembled WGS sequence"/>
</dbReference>
<evidence type="ECO:0000256" key="2">
    <source>
        <dbReference type="ARBA" id="ARBA00022840"/>
    </source>
</evidence>
<dbReference type="GO" id="GO:0016787">
    <property type="term" value="F:hydrolase activity"/>
    <property type="evidence" value="ECO:0007669"/>
    <property type="project" value="InterPro"/>
</dbReference>
<evidence type="ECO:0000313" key="7">
    <source>
        <dbReference type="Proteomes" id="UP000051230"/>
    </source>
</evidence>
<dbReference type="InterPro" id="IPR014001">
    <property type="entry name" value="Helicase_ATP-bd"/>
</dbReference>
<dbReference type="GO" id="GO:0006310">
    <property type="term" value="P:DNA recombination"/>
    <property type="evidence" value="ECO:0007669"/>
    <property type="project" value="TreeGrafter"/>
</dbReference>